<name>A0A7L2UZI0_BALRX</name>
<feature type="domain" description="PHF7/G2E3-like PHD zinc finger" evidence="1">
    <location>
        <begin position="15"/>
        <end position="74"/>
    </location>
</feature>
<dbReference type="Proteomes" id="UP000528411">
    <property type="component" value="Unassembled WGS sequence"/>
</dbReference>
<feature type="non-terminal residue" evidence="2">
    <location>
        <position position="1"/>
    </location>
</feature>
<dbReference type="InterPro" id="IPR013083">
    <property type="entry name" value="Znf_RING/FYVE/PHD"/>
</dbReference>
<dbReference type="OrthoDB" id="512616at2759"/>
<evidence type="ECO:0000313" key="2">
    <source>
        <dbReference type="EMBL" id="NXS50925.1"/>
    </source>
</evidence>
<comment type="caution">
    <text evidence="2">The sequence shown here is derived from an EMBL/GenBank/DDBJ whole genome shotgun (WGS) entry which is preliminary data.</text>
</comment>
<dbReference type="SUPFAM" id="SSF57903">
    <property type="entry name" value="FYVE/PHD zinc finger"/>
    <property type="match status" value="1"/>
</dbReference>
<dbReference type="Gene3D" id="3.30.40.10">
    <property type="entry name" value="Zinc/RING finger domain, C3HC4 (zinc finger)"/>
    <property type="match status" value="1"/>
</dbReference>
<dbReference type="EMBL" id="VYZW01118003">
    <property type="protein sequence ID" value="NXS50925.1"/>
    <property type="molecule type" value="Genomic_DNA"/>
</dbReference>
<keyword evidence="3" id="KW-1185">Reference proteome</keyword>
<dbReference type="InterPro" id="IPR059102">
    <property type="entry name" value="PHD_PHF7/G2E3-like"/>
</dbReference>
<accession>A0A7L2UZI0</accession>
<dbReference type="InterPro" id="IPR011011">
    <property type="entry name" value="Znf_FYVE_PHD"/>
</dbReference>
<reference evidence="2 3" key="1">
    <citation type="submission" date="2019-09" db="EMBL/GenBank/DDBJ databases">
        <title>Bird 10,000 Genomes (B10K) Project - Family phase.</title>
        <authorList>
            <person name="Zhang G."/>
        </authorList>
    </citation>
    <scope>NUCLEOTIDE SEQUENCE [LARGE SCALE GENOMIC DNA]</scope>
    <source>
        <strain evidence="2">B10K-DU-012-56</strain>
    </source>
</reference>
<feature type="non-terminal residue" evidence="2">
    <location>
        <position position="95"/>
    </location>
</feature>
<evidence type="ECO:0000313" key="3">
    <source>
        <dbReference type="Proteomes" id="UP000528411"/>
    </source>
</evidence>
<gene>
    <name evidence="2" type="primary">Phf7_1</name>
    <name evidence="2" type="ORF">BALREX_R08474</name>
</gene>
<dbReference type="PANTHER" id="PTHR12420:SF47">
    <property type="entry name" value="PHD FINGER PROTEIN 7"/>
    <property type="match status" value="1"/>
</dbReference>
<evidence type="ECO:0000259" key="1">
    <source>
        <dbReference type="Pfam" id="PF26054"/>
    </source>
</evidence>
<dbReference type="InterPro" id="IPR051188">
    <property type="entry name" value="PHD-type_Zinc_Finger"/>
</dbReference>
<sequence length="95" mass="10522">RQPSWESDQAFGLVYQRHIRCSASKCLCLGGREQAEEERSWQLLLCSSCAAKGIHRRCSYLRNSATTWECDCCAGLGTGKRQSTHVPLCWGLGAG</sequence>
<dbReference type="PANTHER" id="PTHR12420">
    <property type="entry name" value="PHD FINGER PROTEIN"/>
    <property type="match status" value="1"/>
</dbReference>
<dbReference type="GO" id="GO:0005634">
    <property type="term" value="C:nucleus"/>
    <property type="evidence" value="ECO:0007669"/>
    <property type="project" value="TreeGrafter"/>
</dbReference>
<proteinExistence type="predicted"/>
<dbReference type="AlphaFoldDB" id="A0A7L2UZI0"/>
<protein>
    <submittedName>
        <fullName evidence="2">PHF7 protein</fullName>
    </submittedName>
</protein>
<dbReference type="Pfam" id="PF26054">
    <property type="entry name" value="PHD_G2E3"/>
    <property type="match status" value="1"/>
</dbReference>
<organism evidence="2 3">
    <name type="scientific">Balaeniceps rex</name>
    <name type="common">Shoebill</name>
    <dbReference type="NCBI Taxonomy" id="33584"/>
    <lineage>
        <taxon>Eukaryota</taxon>
        <taxon>Metazoa</taxon>
        <taxon>Chordata</taxon>
        <taxon>Craniata</taxon>
        <taxon>Vertebrata</taxon>
        <taxon>Euteleostomi</taxon>
        <taxon>Archelosauria</taxon>
        <taxon>Archosauria</taxon>
        <taxon>Dinosauria</taxon>
        <taxon>Saurischia</taxon>
        <taxon>Theropoda</taxon>
        <taxon>Coelurosauria</taxon>
        <taxon>Aves</taxon>
        <taxon>Neognathae</taxon>
        <taxon>Neoaves</taxon>
        <taxon>Aequornithes</taxon>
        <taxon>Pelecaniformes</taxon>
        <taxon>Balaenicipitidae</taxon>
        <taxon>Balaeniceps</taxon>
    </lineage>
</organism>